<proteinExistence type="inferred from homology"/>
<dbReference type="SMART" id="SM00679">
    <property type="entry name" value="CTNS"/>
    <property type="match status" value="2"/>
</dbReference>
<sequence>MFPPSGGYSLDIEALSGICGSISIACWVVVFSPQIIENFRRSSAEGLSIEFIIIWLLGDVFNILGAVLQRVLPTMIVLAIYYTFADVVLLGQCFYYRGFTLRDPRPDKDAGVETGNATVANERTPLVHAGHLEGGVSRPLTAADAETGSGRNMSPSSFRDRLASLDGTHMSPVVPLHSQSKSINDTDAMKPNQPRSWTQAILFNSTAIILVVLAGIAGYYLSPSAPETSTDRTPAEDQAASLKFSLWGQIFGYICAVLYLGSRVPQLLLNYRRKSTEGLNALFFLFACIGNLTYVLSIFAFAPICAHQRHGRWVESHCRPGEAQAVYGRYILVNLSWLLGSLGTLFLDFAVFVQFFMYRNNTADQKPRTADGEGRGRDPAEQ</sequence>
<keyword evidence="4" id="KW-0926">Vacuole</keyword>
<keyword evidence="5 10" id="KW-0812">Transmembrane</keyword>
<dbReference type="PANTHER" id="PTHR16201:SF35">
    <property type="entry name" value="VACUOLAR AMINO ACID TRANSPORTER YPQ1-RELATED"/>
    <property type="match status" value="1"/>
</dbReference>
<protein>
    <submittedName>
        <fullName evidence="11">Vacuolar amino acid transporter YPQ3</fullName>
    </submittedName>
</protein>
<dbReference type="Proteomes" id="UP001138500">
    <property type="component" value="Unassembled WGS sequence"/>
</dbReference>
<comment type="similarity">
    <text evidence="9">Belongs to the laat-1 family.</text>
</comment>
<dbReference type="PANTHER" id="PTHR16201">
    <property type="entry name" value="SEVEN TRANSMEMBRANE PROTEIN 1-RELATED"/>
    <property type="match status" value="1"/>
</dbReference>
<dbReference type="GO" id="GO:0034490">
    <property type="term" value="P:basic amino acid transmembrane import into vacuole"/>
    <property type="evidence" value="ECO:0007669"/>
    <property type="project" value="UniProtKB-ARBA"/>
</dbReference>
<comment type="caution">
    <text evidence="11">The sequence shown here is derived from an EMBL/GenBank/DDBJ whole genome shotgun (WGS) entry which is preliminary data.</text>
</comment>
<keyword evidence="6" id="KW-0677">Repeat</keyword>
<evidence type="ECO:0000256" key="7">
    <source>
        <dbReference type="ARBA" id="ARBA00022989"/>
    </source>
</evidence>
<dbReference type="GO" id="GO:0012505">
    <property type="term" value="C:endomembrane system"/>
    <property type="evidence" value="ECO:0007669"/>
    <property type="project" value="UniProtKB-SubCell"/>
</dbReference>
<accession>A0A9W7W407</accession>
<feature type="transmembrane region" description="Helical" evidence="10">
    <location>
        <begin position="241"/>
        <end position="260"/>
    </location>
</feature>
<dbReference type="Pfam" id="PF04193">
    <property type="entry name" value="PQ-loop"/>
    <property type="match status" value="2"/>
</dbReference>
<evidence type="ECO:0000256" key="6">
    <source>
        <dbReference type="ARBA" id="ARBA00022737"/>
    </source>
</evidence>
<keyword evidence="3" id="KW-0813">Transport</keyword>
<feature type="transmembrane region" description="Helical" evidence="10">
    <location>
        <begin position="12"/>
        <end position="35"/>
    </location>
</feature>
<evidence type="ECO:0000256" key="2">
    <source>
        <dbReference type="ARBA" id="ARBA00004127"/>
    </source>
</evidence>
<reference evidence="11 12" key="1">
    <citation type="journal article" date="2018" name="IMA Fungus">
        <title>IMA Genome-F 10: Nine draft genome sequences of Claviceps purpurea s.lat., including C. arundinis, C. humidiphila, and C. cf. spartinae, pseudomolecules for the pitch canker pathogen Fusarium circinatum, draft genome of Davidsoniella eucalypti, Grosmannia galeiformis, Quambalaria eucalypti, and Teratosphaeria destructans.</title>
        <authorList>
            <person name="Wingfield B.D."/>
            <person name="Liu M."/>
            <person name="Nguyen H.D."/>
            <person name="Lane F.A."/>
            <person name="Morgan S.W."/>
            <person name="De Vos L."/>
            <person name="Wilken P.M."/>
            <person name="Duong T.A."/>
            <person name="Aylward J."/>
            <person name="Coetzee M.P."/>
            <person name="Dadej K."/>
            <person name="De Beer Z.W."/>
            <person name="Findlay W."/>
            <person name="Havenga M."/>
            <person name="Kolarik M."/>
            <person name="Menzies J.G."/>
            <person name="Naidoo K."/>
            <person name="Pochopski O."/>
            <person name="Shoukouhi P."/>
            <person name="Santana Q.C."/>
            <person name="Seifert K.A."/>
            <person name="Soal N."/>
            <person name="Steenkamp E.T."/>
            <person name="Tatham C.T."/>
            <person name="van der Nest M.A."/>
            <person name="Wingfield M.J."/>
        </authorList>
    </citation>
    <scope>NUCLEOTIDE SEQUENCE [LARGE SCALE GENOMIC DNA]</scope>
    <source>
        <strain evidence="11">CMW44962</strain>
    </source>
</reference>
<evidence type="ECO:0000256" key="8">
    <source>
        <dbReference type="ARBA" id="ARBA00023136"/>
    </source>
</evidence>
<keyword evidence="7 10" id="KW-1133">Transmembrane helix</keyword>
<dbReference type="InterPro" id="IPR006603">
    <property type="entry name" value="PQ-loop_rpt"/>
</dbReference>
<feature type="transmembrane region" description="Helical" evidence="10">
    <location>
        <begin position="337"/>
        <end position="358"/>
    </location>
</feature>
<dbReference type="InterPro" id="IPR051415">
    <property type="entry name" value="LAAT-1"/>
</dbReference>
<evidence type="ECO:0000313" key="11">
    <source>
        <dbReference type="EMBL" id="KAH9831086.1"/>
    </source>
</evidence>
<comment type="subcellular location">
    <subcellularLocation>
        <location evidence="2">Endomembrane system</location>
        <topology evidence="2">Multi-pass membrane protein</topology>
    </subcellularLocation>
    <subcellularLocation>
        <location evidence="1">Vacuole</location>
    </subcellularLocation>
</comment>
<evidence type="ECO:0000256" key="4">
    <source>
        <dbReference type="ARBA" id="ARBA00022554"/>
    </source>
</evidence>
<feature type="transmembrane region" description="Helical" evidence="10">
    <location>
        <begin position="281"/>
        <end position="304"/>
    </location>
</feature>
<evidence type="ECO:0000256" key="3">
    <source>
        <dbReference type="ARBA" id="ARBA00022448"/>
    </source>
</evidence>
<reference evidence="11 12" key="2">
    <citation type="journal article" date="2021" name="Curr. Genet.">
        <title>Genetic response to nitrogen starvation in the aggressive Eucalyptus foliar pathogen Teratosphaeria destructans.</title>
        <authorList>
            <person name="Havenga M."/>
            <person name="Wingfield B.D."/>
            <person name="Wingfield M.J."/>
            <person name="Dreyer L.L."/>
            <person name="Roets F."/>
            <person name="Aylward J."/>
        </authorList>
    </citation>
    <scope>NUCLEOTIDE SEQUENCE [LARGE SCALE GENOMIC DNA]</scope>
    <source>
        <strain evidence="11">CMW44962</strain>
    </source>
</reference>
<keyword evidence="8 10" id="KW-0472">Membrane</keyword>
<keyword evidence="12" id="KW-1185">Reference proteome</keyword>
<dbReference type="GO" id="GO:0015179">
    <property type="term" value="F:L-amino acid transmembrane transporter activity"/>
    <property type="evidence" value="ECO:0007669"/>
    <property type="project" value="UniProtKB-ARBA"/>
</dbReference>
<organism evidence="11 12">
    <name type="scientific">Teratosphaeria destructans</name>
    <dbReference type="NCBI Taxonomy" id="418781"/>
    <lineage>
        <taxon>Eukaryota</taxon>
        <taxon>Fungi</taxon>
        <taxon>Dikarya</taxon>
        <taxon>Ascomycota</taxon>
        <taxon>Pezizomycotina</taxon>
        <taxon>Dothideomycetes</taxon>
        <taxon>Dothideomycetidae</taxon>
        <taxon>Mycosphaerellales</taxon>
        <taxon>Teratosphaeriaceae</taxon>
        <taxon>Teratosphaeria</taxon>
    </lineage>
</organism>
<dbReference type="EMBL" id="RIBY02001224">
    <property type="protein sequence ID" value="KAH9831086.1"/>
    <property type="molecule type" value="Genomic_DNA"/>
</dbReference>
<dbReference type="OrthoDB" id="8048523at2759"/>
<dbReference type="GO" id="GO:0015101">
    <property type="term" value="F:organic cation transmembrane transporter activity"/>
    <property type="evidence" value="ECO:0007669"/>
    <property type="project" value="UniProtKB-ARBA"/>
</dbReference>
<evidence type="ECO:0000256" key="5">
    <source>
        <dbReference type="ARBA" id="ARBA00022692"/>
    </source>
</evidence>
<dbReference type="GO" id="GO:0005773">
    <property type="term" value="C:vacuole"/>
    <property type="evidence" value="ECO:0007669"/>
    <property type="project" value="UniProtKB-SubCell"/>
</dbReference>
<evidence type="ECO:0000256" key="10">
    <source>
        <dbReference type="SAM" id="Phobius"/>
    </source>
</evidence>
<dbReference type="GO" id="GO:0034488">
    <property type="term" value="P:basic amino acid transmembrane export from vacuole"/>
    <property type="evidence" value="ECO:0007669"/>
    <property type="project" value="UniProtKB-ARBA"/>
</dbReference>
<evidence type="ECO:0000313" key="12">
    <source>
        <dbReference type="Proteomes" id="UP001138500"/>
    </source>
</evidence>
<dbReference type="FunFam" id="1.20.1280.290:FF:000011">
    <property type="entry name" value="PQ loop repeat protein"/>
    <property type="match status" value="1"/>
</dbReference>
<evidence type="ECO:0000256" key="9">
    <source>
        <dbReference type="ARBA" id="ARBA00038039"/>
    </source>
</evidence>
<feature type="transmembrane region" description="Helical" evidence="10">
    <location>
        <begin position="74"/>
        <end position="96"/>
    </location>
</feature>
<dbReference type="GO" id="GO:0015174">
    <property type="term" value="F:basic amino acid transmembrane transporter activity"/>
    <property type="evidence" value="ECO:0007669"/>
    <property type="project" value="UniProtKB-ARBA"/>
</dbReference>
<feature type="transmembrane region" description="Helical" evidence="10">
    <location>
        <begin position="200"/>
        <end position="221"/>
    </location>
</feature>
<evidence type="ECO:0000256" key="1">
    <source>
        <dbReference type="ARBA" id="ARBA00004116"/>
    </source>
</evidence>
<dbReference type="Gene3D" id="1.20.1280.290">
    <property type="match status" value="2"/>
</dbReference>
<dbReference type="GO" id="GO:0098588">
    <property type="term" value="C:bounding membrane of organelle"/>
    <property type="evidence" value="ECO:0007669"/>
    <property type="project" value="UniProtKB-ARBA"/>
</dbReference>
<name>A0A9W7W407_9PEZI</name>
<feature type="transmembrane region" description="Helical" evidence="10">
    <location>
        <begin position="47"/>
        <end position="68"/>
    </location>
</feature>
<dbReference type="AlphaFoldDB" id="A0A9W7W407"/>
<gene>
    <name evidence="11" type="ORF">Tdes44962_MAKER02164</name>
</gene>